<reference evidence="3 4" key="1">
    <citation type="submission" date="2017-02" db="EMBL/GenBank/DDBJ databases">
        <title>The new phylogeny of genus Mycobacterium.</title>
        <authorList>
            <person name="Tortoli E."/>
            <person name="Trovato A."/>
            <person name="Cirillo D.M."/>
        </authorList>
    </citation>
    <scope>NUCLEOTIDE SEQUENCE [LARGE SCALE GENOMIC DNA]</scope>
    <source>
        <strain evidence="3 4">DSM 45633</strain>
    </source>
</reference>
<gene>
    <name evidence="3" type="ORF">BST33_10765</name>
</gene>
<organism evidence="3 4">
    <name type="scientific">Mycolicibacter minnesotensis</name>
    <dbReference type="NCBI Taxonomy" id="1118379"/>
    <lineage>
        <taxon>Bacteria</taxon>
        <taxon>Bacillati</taxon>
        <taxon>Actinomycetota</taxon>
        <taxon>Actinomycetes</taxon>
        <taxon>Mycobacteriales</taxon>
        <taxon>Mycobacteriaceae</taxon>
        <taxon>Mycolicibacter</taxon>
    </lineage>
</organism>
<dbReference type="EMBL" id="MVHZ01000009">
    <property type="protein sequence ID" value="ORB00805.1"/>
    <property type="molecule type" value="Genomic_DNA"/>
</dbReference>
<name>A0A7I7R8X6_9MYCO</name>
<feature type="domain" description="Predicted hydrolase N-terminal" evidence="2">
    <location>
        <begin position="4"/>
        <end position="181"/>
    </location>
</feature>
<keyword evidence="4" id="KW-1185">Reference proteome</keyword>
<dbReference type="RefSeq" id="WP_083025844.1">
    <property type="nucleotide sequence ID" value="NZ_AP022589.1"/>
</dbReference>
<comment type="caution">
    <text evidence="3">The sequence shown here is derived from an EMBL/GenBank/DDBJ whole genome shotgun (WGS) entry which is preliminary data.</text>
</comment>
<proteinExistence type="predicted"/>
<evidence type="ECO:0000259" key="2">
    <source>
        <dbReference type="Pfam" id="PF22905"/>
    </source>
</evidence>
<dbReference type="InterPro" id="IPR054469">
    <property type="entry name" value="Pred_hydrolase_N"/>
</dbReference>
<sequence length="286" mass="31531">MSRPSLQHLQVDELVAHAGGDPWAVDDSLQAGSPTQIDFLAQAFHSAAGSATAAEQTFRTAQEHFAQYNRENGEQPINNGAEVARVKEGLHATTEQLGQIAADLGTIAAALAQARNAAQEHTEALNSNLKIYDYLLGEYLQMEAQGQNHDTAIAQCRQFAEADTATALHNLTLTRSSYSTTPASGAHRPTSQHRLRPHDQRLRRREGTCERRGRWRPDPCPRRHSCTHRRRRCRAGRCDRGQGRHRQRRGDPAVGAAGYPGDDPACGSATGPGQTHRDRRQMGQRR</sequence>
<feature type="compositionally biased region" description="Basic and acidic residues" evidence="1">
    <location>
        <begin position="197"/>
        <end position="221"/>
    </location>
</feature>
<dbReference type="OrthoDB" id="4509678at2"/>
<feature type="compositionally biased region" description="Polar residues" evidence="1">
    <location>
        <begin position="174"/>
        <end position="183"/>
    </location>
</feature>
<feature type="region of interest" description="Disordered" evidence="1">
    <location>
        <begin position="174"/>
        <end position="286"/>
    </location>
</feature>
<feature type="compositionally biased region" description="Basic residues" evidence="1">
    <location>
        <begin position="277"/>
        <end position="286"/>
    </location>
</feature>
<dbReference type="Pfam" id="PF22905">
    <property type="entry name" value="Hydro_N_hd"/>
    <property type="match status" value="1"/>
</dbReference>
<dbReference type="AlphaFoldDB" id="A0A7I7R8X6"/>
<evidence type="ECO:0000256" key="1">
    <source>
        <dbReference type="SAM" id="MobiDB-lite"/>
    </source>
</evidence>
<evidence type="ECO:0000313" key="4">
    <source>
        <dbReference type="Proteomes" id="UP000192320"/>
    </source>
</evidence>
<feature type="compositionally biased region" description="Basic residues" evidence="1">
    <location>
        <begin position="222"/>
        <end position="235"/>
    </location>
</feature>
<dbReference type="Proteomes" id="UP000192320">
    <property type="component" value="Unassembled WGS sequence"/>
</dbReference>
<accession>A0A7I7R8X6</accession>
<evidence type="ECO:0000313" key="3">
    <source>
        <dbReference type="EMBL" id="ORB00805.1"/>
    </source>
</evidence>
<protein>
    <recommendedName>
        <fullName evidence="2">Predicted hydrolase N-terminal domain-containing protein</fullName>
    </recommendedName>
</protein>